<dbReference type="GO" id="GO:0035999">
    <property type="term" value="P:tetrahydrofolate interconversion"/>
    <property type="evidence" value="ECO:0007669"/>
    <property type="project" value="UniProtKB-UniRule"/>
</dbReference>
<comment type="pathway">
    <text evidence="10">One-carbon metabolism; tetrahydrofolate interconversion.</text>
</comment>
<feature type="binding site" evidence="10">
    <location>
        <begin position="129"/>
        <end position="131"/>
    </location>
    <ligand>
        <name>(6S)-5,6,7,8-tetrahydrofolate</name>
        <dbReference type="ChEBI" id="CHEBI:57453"/>
    </ligand>
</feature>
<dbReference type="HAMAP" id="MF_00051">
    <property type="entry name" value="SHMT"/>
    <property type="match status" value="1"/>
</dbReference>
<keyword evidence="13" id="KW-0489">Methyltransferase</keyword>
<dbReference type="InterPro" id="IPR015421">
    <property type="entry name" value="PyrdxlP-dep_Trfase_major"/>
</dbReference>
<proteinExistence type="inferred from homology"/>
<keyword evidence="8 10" id="KW-0663">Pyridoxal phosphate</keyword>
<dbReference type="InterPro" id="IPR015422">
    <property type="entry name" value="PyrdxlP-dep_Trfase_small"/>
</dbReference>
<gene>
    <name evidence="10 13" type="primary">glyA</name>
    <name evidence="13" type="ORF">AXFE_18920</name>
</gene>
<dbReference type="InterPro" id="IPR015424">
    <property type="entry name" value="PyrdxlP-dep_Trfase"/>
</dbReference>
<dbReference type="NCBIfam" id="NF000586">
    <property type="entry name" value="PRK00011.1"/>
    <property type="match status" value="1"/>
</dbReference>
<dbReference type="EMBL" id="JXYS01000060">
    <property type="protein sequence ID" value="KJF17259.1"/>
    <property type="molecule type" value="Genomic_DNA"/>
</dbReference>
<comment type="subunit">
    <text evidence="4 10">Homodimer.</text>
</comment>
<dbReference type="Gene3D" id="3.90.1150.10">
    <property type="entry name" value="Aspartate Aminotransferase, domain 1"/>
    <property type="match status" value="1"/>
</dbReference>
<feature type="binding site" evidence="10">
    <location>
        <position position="125"/>
    </location>
    <ligand>
        <name>(6S)-5,6,7,8-tetrahydrofolate</name>
        <dbReference type="ChEBI" id="CHEBI:57453"/>
    </ligand>
</feature>
<evidence type="ECO:0000256" key="4">
    <source>
        <dbReference type="ARBA" id="ARBA00011738"/>
    </source>
</evidence>
<comment type="caution">
    <text evidence="10">Lacks conserved residue(s) required for the propagation of feature annotation.</text>
</comment>
<comment type="subcellular location">
    <subcellularLocation>
        <location evidence="2 10">Cytoplasm</location>
    </subcellularLocation>
</comment>
<dbReference type="GO" id="GO:0004372">
    <property type="term" value="F:glycine hydroxymethyltransferase activity"/>
    <property type="evidence" value="ECO:0007669"/>
    <property type="project" value="UniProtKB-UniRule"/>
</dbReference>
<keyword evidence="7 10" id="KW-0808">Transferase</keyword>
<evidence type="ECO:0000313" key="14">
    <source>
        <dbReference type="Proteomes" id="UP000032360"/>
    </source>
</evidence>
<comment type="caution">
    <text evidence="13">The sequence shown here is derived from an EMBL/GenBank/DDBJ whole genome shotgun (WGS) entry which is preliminary data.</text>
</comment>
<dbReference type="OrthoDB" id="9803846at2"/>
<evidence type="ECO:0000259" key="12">
    <source>
        <dbReference type="Pfam" id="PF00464"/>
    </source>
</evidence>
<feature type="modified residue" description="N6-(pyridoxal phosphate)lysine" evidence="10 11">
    <location>
        <position position="246"/>
    </location>
</feature>
<comment type="pathway">
    <text evidence="10">Amino-acid biosynthesis; glycine biosynthesis; glycine from L-serine: step 1/1.</text>
</comment>
<dbReference type="SUPFAM" id="SSF53383">
    <property type="entry name" value="PLP-dependent transferases"/>
    <property type="match status" value="1"/>
</dbReference>
<dbReference type="AlphaFoldDB" id="A0A0D8HHC6"/>
<keyword evidence="14" id="KW-1185">Reference proteome</keyword>
<dbReference type="GO" id="GO:0008168">
    <property type="term" value="F:methyltransferase activity"/>
    <property type="evidence" value="ECO:0007669"/>
    <property type="project" value="UniProtKB-KW"/>
</dbReference>
<comment type="similarity">
    <text evidence="3 10">Belongs to the SHMT family.</text>
</comment>
<evidence type="ECO:0000256" key="9">
    <source>
        <dbReference type="ARBA" id="ARBA00054606"/>
    </source>
</evidence>
<dbReference type="InterPro" id="IPR001085">
    <property type="entry name" value="Ser_HO-MeTrfase"/>
</dbReference>
<comment type="function">
    <text evidence="9">Catalyzes the reversible interconversion of serine and glycine with tetrahydrofolate (THF) serving as the one-carbon carrier. This reaction serves as the major source of one-carbon groups required for the biosynthesis of purines, thymidylate, methionine, and other important biomolecules. Also exhibits THF-independent aldolase activity toward beta-hydroxyamino acids, producing glycine and aldehydes, via a retro-aldol mechanism. Thus, is able to catalyze the cleavage of L-allo-threonine.</text>
</comment>
<evidence type="ECO:0000256" key="8">
    <source>
        <dbReference type="ARBA" id="ARBA00022898"/>
    </source>
</evidence>
<dbReference type="GO" id="GO:0032259">
    <property type="term" value="P:methylation"/>
    <property type="evidence" value="ECO:0007669"/>
    <property type="project" value="UniProtKB-KW"/>
</dbReference>
<dbReference type="PANTHER" id="PTHR11680">
    <property type="entry name" value="SERINE HYDROXYMETHYLTRANSFERASE"/>
    <property type="match status" value="1"/>
</dbReference>
<evidence type="ECO:0000256" key="11">
    <source>
        <dbReference type="PIRSR" id="PIRSR000412-50"/>
    </source>
</evidence>
<dbReference type="UniPathway" id="UPA00288">
    <property type="reaction ID" value="UER01023"/>
</dbReference>
<dbReference type="GO" id="GO:0030170">
    <property type="term" value="F:pyridoxal phosphate binding"/>
    <property type="evidence" value="ECO:0007669"/>
    <property type="project" value="UniProtKB-UniRule"/>
</dbReference>
<dbReference type="STRING" id="1280514.AXFE_18920"/>
<dbReference type="CDD" id="cd00378">
    <property type="entry name" value="SHMT"/>
    <property type="match status" value="1"/>
</dbReference>
<organism evidence="13 14">
    <name type="scientific">Acidithrix ferrooxidans</name>
    <dbReference type="NCBI Taxonomy" id="1280514"/>
    <lineage>
        <taxon>Bacteria</taxon>
        <taxon>Bacillati</taxon>
        <taxon>Actinomycetota</taxon>
        <taxon>Acidimicrobiia</taxon>
        <taxon>Acidimicrobiales</taxon>
        <taxon>Acidimicrobiaceae</taxon>
        <taxon>Acidithrix</taxon>
    </lineage>
</organism>
<evidence type="ECO:0000256" key="1">
    <source>
        <dbReference type="ARBA" id="ARBA00001933"/>
    </source>
</evidence>
<evidence type="ECO:0000256" key="2">
    <source>
        <dbReference type="ARBA" id="ARBA00004496"/>
    </source>
</evidence>
<dbReference type="InterPro" id="IPR039429">
    <property type="entry name" value="SHMT-like_dom"/>
</dbReference>
<dbReference type="PANTHER" id="PTHR11680:SF35">
    <property type="entry name" value="SERINE HYDROXYMETHYLTRANSFERASE 1"/>
    <property type="match status" value="1"/>
</dbReference>
<evidence type="ECO:0000256" key="7">
    <source>
        <dbReference type="ARBA" id="ARBA00022679"/>
    </source>
</evidence>
<keyword evidence="6 10" id="KW-0554">One-carbon metabolism</keyword>
<dbReference type="Gene3D" id="3.40.640.10">
    <property type="entry name" value="Type I PLP-dependent aspartate aminotransferase-like (Major domain)"/>
    <property type="match status" value="1"/>
</dbReference>
<evidence type="ECO:0000256" key="3">
    <source>
        <dbReference type="ARBA" id="ARBA00006376"/>
    </source>
</evidence>
<keyword evidence="10" id="KW-0028">Amino-acid biosynthesis</keyword>
<dbReference type="InterPro" id="IPR049943">
    <property type="entry name" value="Ser_HO-MeTrfase-like"/>
</dbReference>
<protein>
    <recommendedName>
        <fullName evidence="10">Serine hydroxymethyltransferase</fullName>
        <shortName evidence="10">SHMT</shortName>
        <shortName evidence="10">Serine methylase</shortName>
        <ecNumber evidence="10">2.1.2.1</ecNumber>
    </recommendedName>
</protein>
<feature type="binding site" evidence="10">
    <location>
        <begin position="371"/>
        <end position="373"/>
    </location>
    <ligand>
        <name>(6S)-5,6,7,8-tetrahydrofolate</name>
        <dbReference type="ChEBI" id="CHEBI:57453"/>
    </ligand>
</feature>
<evidence type="ECO:0000256" key="6">
    <source>
        <dbReference type="ARBA" id="ARBA00022563"/>
    </source>
</evidence>
<evidence type="ECO:0000256" key="5">
    <source>
        <dbReference type="ARBA" id="ARBA00022490"/>
    </source>
</evidence>
<dbReference type="PATRIC" id="fig|1280514.3.peg.2488"/>
<name>A0A0D8HHC6_9ACTN</name>
<evidence type="ECO:0000313" key="13">
    <source>
        <dbReference type="EMBL" id="KJF17259.1"/>
    </source>
</evidence>
<dbReference type="Pfam" id="PF00464">
    <property type="entry name" value="SHMT"/>
    <property type="match status" value="1"/>
</dbReference>
<comment type="catalytic activity">
    <reaction evidence="10">
        <text>(6R)-5,10-methylene-5,6,7,8-tetrahydrofolate + glycine + H2O = (6S)-5,6,7,8-tetrahydrofolate + L-serine</text>
        <dbReference type="Rhea" id="RHEA:15481"/>
        <dbReference type="ChEBI" id="CHEBI:15377"/>
        <dbReference type="ChEBI" id="CHEBI:15636"/>
        <dbReference type="ChEBI" id="CHEBI:33384"/>
        <dbReference type="ChEBI" id="CHEBI:57305"/>
        <dbReference type="ChEBI" id="CHEBI:57453"/>
        <dbReference type="EC" id="2.1.2.1"/>
    </reaction>
</comment>
<dbReference type="UniPathway" id="UPA00193"/>
<dbReference type="GO" id="GO:0019264">
    <property type="term" value="P:glycine biosynthetic process from serine"/>
    <property type="evidence" value="ECO:0007669"/>
    <property type="project" value="UniProtKB-UniRule"/>
</dbReference>
<accession>A0A0D8HHC6</accession>
<keyword evidence="5 10" id="KW-0963">Cytoplasm</keyword>
<dbReference type="FunFam" id="3.40.640.10:FF:000001">
    <property type="entry name" value="Serine hydroxymethyltransferase"/>
    <property type="match status" value="1"/>
</dbReference>
<evidence type="ECO:0000256" key="10">
    <source>
        <dbReference type="HAMAP-Rule" id="MF_00051"/>
    </source>
</evidence>
<feature type="site" description="Plays an important role in substrate specificity" evidence="10">
    <location>
        <position position="245"/>
    </location>
</feature>
<reference evidence="13 14" key="1">
    <citation type="submission" date="2015-01" db="EMBL/GenBank/DDBJ databases">
        <title>Draft genome of the acidophilic iron oxidizer Acidithrix ferrooxidans strain Py-F3.</title>
        <authorList>
            <person name="Poehlein A."/>
            <person name="Eisen S."/>
            <person name="Schloemann M."/>
            <person name="Johnson B.D."/>
            <person name="Daniel R."/>
            <person name="Muehling M."/>
        </authorList>
    </citation>
    <scope>NUCLEOTIDE SEQUENCE [LARGE SCALE GENOMIC DNA]</scope>
    <source>
        <strain evidence="13 14">Py-F3</strain>
    </source>
</reference>
<dbReference type="Proteomes" id="UP000032360">
    <property type="component" value="Unassembled WGS sequence"/>
</dbReference>
<feature type="domain" description="Serine hydroxymethyltransferase-like" evidence="12">
    <location>
        <begin position="13"/>
        <end position="402"/>
    </location>
</feature>
<dbReference type="PIRSF" id="PIRSF000412">
    <property type="entry name" value="SHMT"/>
    <property type="match status" value="1"/>
</dbReference>
<dbReference type="GO" id="GO:0042803">
    <property type="term" value="F:protein homodimerization activity"/>
    <property type="evidence" value="ECO:0007669"/>
    <property type="project" value="UniProtKB-ARBA"/>
</dbReference>
<dbReference type="RefSeq" id="WP_052605549.1">
    <property type="nucleotide sequence ID" value="NZ_JXYS01000060.1"/>
</dbReference>
<dbReference type="EC" id="2.1.2.1" evidence="10"/>
<dbReference type="GO" id="GO:0005829">
    <property type="term" value="C:cytosol"/>
    <property type="evidence" value="ECO:0007669"/>
    <property type="project" value="TreeGrafter"/>
</dbReference>
<sequence length="435" mass="46482">MNLGVEDLYPTITDSDPELSEILGLEMQRQSGTLQLIASENFTSKAVLEATGSILTNKYAEGYPSKRYYGGNIYIDRVEDLARNRLKALFGAEHANVQPHAGANANAAAYLALLKPGATVLAMRLDQGGHLTHGSPVNFSGQYYRFVSYGVSAADGDSGERIDLEQMEEAARTHRPSLIVVGATAYPRIIDVEPVRAIADSIGATVLFDAAHVAGLIAGGVYPNPLGSSEGGANKGADVMTFTTHKTLRGPRGGAIVCTSQFAQAIDKAVFPGLQGGPLEHAIAAKAVAFQEASLPQFQTYQQNVVLNAKVLASALEQEGFRIVSGGTDTHLILVDLTRFDPNLSGKEAQEALDLAGITCNRNQIPYDTRSPFITSGLRFGTPAMTTTGMGADEMKLVATLIGRSLRHRDDEKYLQSIREEVGILCSKFPPPPFA</sequence>
<comment type="cofactor">
    <cofactor evidence="1 10 11">
        <name>pyridoxal 5'-phosphate</name>
        <dbReference type="ChEBI" id="CHEBI:597326"/>
    </cofactor>
</comment>